<gene>
    <name evidence="4" type="ORF">CVD27_14805</name>
</gene>
<dbReference type="Proteomes" id="UP000234950">
    <property type="component" value="Unassembled WGS sequence"/>
</dbReference>
<dbReference type="Gene3D" id="1.10.10.60">
    <property type="entry name" value="Homeodomain-like"/>
    <property type="match status" value="1"/>
</dbReference>
<feature type="domain" description="HTH tetR-type" evidence="3">
    <location>
        <begin position="10"/>
        <end position="70"/>
    </location>
</feature>
<dbReference type="GO" id="GO:0003677">
    <property type="term" value="F:DNA binding"/>
    <property type="evidence" value="ECO:0007669"/>
    <property type="project" value="UniProtKB-UniRule"/>
</dbReference>
<dbReference type="InterPro" id="IPR009057">
    <property type="entry name" value="Homeodomain-like_sf"/>
</dbReference>
<protein>
    <submittedName>
        <fullName evidence="4">TetR family transcriptional regulator</fullName>
    </submittedName>
</protein>
<feature type="DNA-binding region" description="H-T-H motif" evidence="2">
    <location>
        <begin position="33"/>
        <end position="52"/>
    </location>
</feature>
<dbReference type="SUPFAM" id="SSF46689">
    <property type="entry name" value="Homeodomain-like"/>
    <property type="match status" value="1"/>
</dbReference>
<dbReference type="InterPro" id="IPR023772">
    <property type="entry name" value="DNA-bd_HTH_TetR-type_CS"/>
</dbReference>
<dbReference type="InterPro" id="IPR036271">
    <property type="entry name" value="Tet_transcr_reg_TetR-rel_C_sf"/>
</dbReference>
<dbReference type="PROSITE" id="PS50977">
    <property type="entry name" value="HTH_TETR_2"/>
    <property type="match status" value="1"/>
</dbReference>
<dbReference type="PANTHER" id="PTHR30328:SF54">
    <property type="entry name" value="HTH-TYPE TRANSCRIPTIONAL REPRESSOR SCO4008"/>
    <property type="match status" value="1"/>
</dbReference>
<dbReference type="AlphaFoldDB" id="A0A2N5HD23"/>
<evidence type="ECO:0000256" key="1">
    <source>
        <dbReference type="ARBA" id="ARBA00023125"/>
    </source>
</evidence>
<dbReference type="Gene3D" id="1.10.357.10">
    <property type="entry name" value="Tetracycline Repressor, domain 2"/>
    <property type="match status" value="1"/>
</dbReference>
<dbReference type="PANTHER" id="PTHR30328">
    <property type="entry name" value="TRANSCRIPTIONAL REPRESSOR"/>
    <property type="match status" value="1"/>
</dbReference>
<organism evidence="4 5">
    <name type="scientific">Neobacillus cucumis</name>
    <dbReference type="NCBI Taxonomy" id="1740721"/>
    <lineage>
        <taxon>Bacteria</taxon>
        <taxon>Bacillati</taxon>
        <taxon>Bacillota</taxon>
        <taxon>Bacilli</taxon>
        <taxon>Bacillales</taxon>
        <taxon>Bacillaceae</taxon>
        <taxon>Neobacillus</taxon>
    </lineage>
</organism>
<sequence length="207" mass="24644">MFSKFLNLDTEKQDRIINAAIKEFAQKGYDKASTNEIVKEAEISKGLLFHYFKNKKQLFLFLFDHCIQMISDDFYKKINLKETEFFARIREAVLIKMDLLSKYPDIFKFIEHAYMDDAADIKAEIEKKVKELNEINFGKIYEGIDLTKFRDDIDIQKILKIITWTFEKMSEEELNKAKLSPGHEVDYPKIQLEAEQYFEVLTKVFYK</sequence>
<evidence type="ECO:0000259" key="3">
    <source>
        <dbReference type="PROSITE" id="PS50977"/>
    </source>
</evidence>
<comment type="caution">
    <text evidence="4">The sequence shown here is derived from an EMBL/GenBank/DDBJ whole genome shotgun (WGS) entry which is preliminary data.</text>
</comment>
<name>A0A2N5HD23_9BACI</name>
<dbReference type="PROSITE" id="PS01081">
    <property type="entry name" value="HTH_TETR_1"/>
    <property type="match status" value="1"/>
</dbReference>
<dbReference type="InterPro" id="IPR001647">
    <property type="entry name" value="HTH_TetR"/>
</dbReference>
<dbReference type="EMBL" id="PGVE01000055">
    <property type="protein sequence ID" value="PLS03408.1"/>
    <property type="molecule type" value="Genomic_DNA"/>
</dbReference>
<accession>A0A2N5HD23</accession>
<evidence type="ECO:0000313" key="5">
    <source>
        <dbReference type="Proteomes" id="UP000234950"/>
    </source>
</evidence>
<keyword evidence="1 2" id="KW-0238">DNA-binding</keyword>
<dbReference type="OrthoDB" id="9780939at2"/>
<evidence type="ECO:0000256" key="2">
    <source>
        <dbReference type="PROSITE-ProRule" id="PRU00335"/>
    </source>
</evidence>
<dbReference type="Pfam" id="PF00440">
    <property type="entry name" value="TetR_N"/>
    <property type="match status" value="1"/>
</dbReference>
<dbReference type="GO" id="GO:0006355">
    <property type="term" value="P:regulation of DNA-templated transcription"/>
    <property type="evidence" value="ECO:0007669"/>
    <property type="project" value="UniProtKB-ARBA"/>
</dbReference>
<evidence type="ECO:0000313" key="4">
    <source>
        <dbReference type="EMBL" id="PLS03408.1"/>
    </source>
</evidence>
<keyword evidence="5" id="KW-1185">Reference proteome</keyword>
<dbReference type="SUPFAM" id="SSF48498">
    <property type="entry name" value="Tetracyclin repressor-like, C-terminal domain"/>
    <property type="match status" value="1"/>
</dbReference>
<dbReference type="RefSeq" id="WP_101648679.1">
    <property type="nucleotide sequence ID" value="NZ_PGVE01000055.1"/>
</dbReference>
<dbReference type="InterPro" id="IPR050109">
    <property type="entry name" value="HTH-type_TetR-like_transc_reg"/>
</dbReference>
<dbReference type="PRINTS" id="PR00455">
    <property type="entry name" value="HTHTETR"/>
</dbReference>
<proteinExistence type="predicted"/>
<reference evidence="4 5" key="1">
    <citation type="submission" date="2017-11" db="EMBL/GenBank/DDBJ databases">
        <title>Comparitive Functional Genomics of Dry Heat Resistant strains isolated from the Viking Spacecraft.</title>
        <authorList>
            <person name="Seuylemezian A."/>
            <person name="Cooper K."/>
            <person name="Vaishampayan P."/>
        </authorList>
    </citation>
    <scope>NUCLEOTIDE SEQUENCE [LARGE SCALE GENOMIC DNA]</scope>
    <source>
        <strain evidence="4 5">V32-6</strain>
    </source>
</reference>